<dbReference type="EMBL" id="JAANQT010000191">
    <property type="protein sequence ID" value="KAG1313471.1"/>
    <property type="molecule type" value="Genomic_DNA"/>
</dbReference>
<dbReference type="CDD" id="cd02440">
    <property type="entry name" value="AdoMet_MTases"/>
    <property type="match status" value="1"/>
</dbReference>
<dbReference type="Pfam" id="PF10294">
    <property type="entry name" value="Methyltransf_16"/>
    <property type="match status" value="1"/>
</dbReference>
<protein>
    <submittedName>
        <fullName evidence="1">Uncharacterized protein</fullName>
    </submittedName>
</protein>
<reference evidence="1" key="1">
    <citation type="journal article" date="2020" name="Microb. Genom.">
        <title>Genetic diversity of clinical and environmental Mucorales isolates obtained from an investigation of mucormycosis cases among solid organ transplant recipients.</title>
        <authorList>
            <person name="Nguyen M.H."/>
            <person name="Kaul D."/>
            <person name="Muto C."/>
            <person name="Cheng S.J."/>
            <person name="Richter R.A."/>
            <person name="Bruno V.M."/>
            <person name="Liu G."/>
            <person name="Beyhan S."/>
            <person name="Sundermann A.J."/>
            <person name="Mounaud S."/>
            <person name="Pasculle A.W."/>
            <person name="Nierman W.C."/>
            <person name="Driscoll E."/>
            <person name="Cumbie R."/>
            <person name="Clancy C.J."/>
            <person name="Dupont C.L."/>
        </authorList>
    </citation>
    <scope>NUCLEOTIDE SEQUENCE</scope>
    <source>
        <strain evidence="1">GL11</strain>
    </source>
</reference>
<dbReference type="Proteomes" id="UP000716291">
    <property type="component" value="Unassembled WGS sequence"/>
</dbReference>
<dbReference type="Gene3D" id="3.40.50.150">
    <property type="entry name" value="Vaccinia Virus protein VP39"/>
    <property type="match status" value="1"/>
</dbReference>
<accession>A0A9P7BWE5</accession>
<comment type="caution">
    <text evidence="1">The sequence shown here is derived from an EMBL/GenBank/DDBJ whole genome shotgun (WGS) entry which is preliminary data.</text>
</comment>
<proteinExistence type="predicted"/>
<organism evidence="1 2">
    <name type="scientific">Rhizopus oryzae</name>
    <name type="common">Mucormycosis agent</name>
    <name type="synonym">Rhizopus arrhizus var. delemar</name>
    <dbReference type="NCBI Taxonomy" id="64495"/>
    <lineage>
        <taxon>Eukaryota</taxon>
        <taxon>Fungi</taxon>
        <taxon>Fungi incertae sedis</taxon>
        <taxon>Mucoromycota</taxon>
        <taxon>Mucoromycotina</taxon>
        <taxon>Mucoromycetes</taxon>
        <taxon>Mucorales</taxon>
        <taxon>Mucorineae</taxon>
        <taxon>Rhizopodaceae</taxon>
        <taxon>Rhizopus</taxon>
    </lineage>
</organism>
<gene>
    <name evidence="1" type="ORF">G6F64_002229</name>
</gene>
<dbReference type="InterPro" id="IPR029063">
    <property type="entry name" value="SAM-dependent_MTases_sf"/>
</dbReference>
<dbReference type="AlphaFoldDB" id="A0A9P7BWE5"/>
<name>A0A9P7BWE5_RHIOR</name>
<sequence length="328" mass="38111">MKVEDLLESIEECTINSFVNKKRQKEPVDKMLDKLDELLELSTHIYLDLNFPEEQEEHCVVSFNDMRKASEMTSSILLKLVSCEIMFNDEQDDERIERASRLLAHMSGRGAAGSITRTWHIPFLNSDGEKKEMRLQLHEPCYIGNDIGFKTWGAAPLLAKKLLQENLIPHLPESKVLELGAGTGMVGLVCDQLGATSVHMTDYHPRVLENVAYNVRLNHSQATTSKLDFIEIAHSDDEQEQYDIVIASDLLYEIEHAQYLPVAVDKLTKNEFYFMIPLRDTHWKEVECFQEKMKLFNFILVDMQDIQVEEELEGLIYYRYYYYKRQSS</sequence>
<dbReference type="InterPro" id="IPR019410">
    <property type="entry name" value="Methyltransf_16"/>
</dbReference>
<evidence type="ECO:0000313" key="2">
    <source>
        <dbReference type="Proteomes" id="UP000716291"/>
    </source>
</evidence>
<evidence type="ECO:0000313" key="1">
    <source>
        <dbReference type="EMBL" id="KAG1313471.1"/>
    </source>
</evidence>
<dbReference type="SUPFAM" id="SSF53335">
    <property type="entry name" value="S-adenosyl-L-methionine-dependent methyltransferases"/>
    <property type="match status" value="1"/>
</dbReference>
<dbReference type="PANTHER" id="PTHR14614">
    <property type="entry name" value="HEPATOCELLULAR CARCINOMA-ASSOCIATED ANTIGEN"/>
    <property type="match status" value="1"/>
</dbReference>
<keyword evidence="2" id="KW-1185">Reference proteome</keyword>